<dbReference type="InterPro" id="IPR000073">
    <property type="entry name" value="AB_hydrolase_1"/>
</dbReference>
<dbReference type="EMBL" id="CP016895">
    <property type="protein sequence ID" value="AOA59820.1"/>
    <property type="molecule type" value="Genomic_DNA"/>
</dbReference>
<gene>
    <name evidence="2" type="ORF">BFG52_01470</name>
</gene>
<dbReference type="STRING" id="1789224.BFG52_01470"/>
<organism evidence="2 3">
    <name type="scientific">Acinetobacter larvae</name>
    <dbReference type="NCBI Taxonomy" id="1789224"/>
    <lineage>
        <taxon>Bacteria</taxon>
        <taxon>Pseudomonadati</taxon>
        <taxon>Pseudomonadota</taxon>
        <taxon>Gammaproteobacteria</taxon>
        <taxon>Moraxellales</taxon>
        <taxon>Moraxellaceae</taxon>
        <taxon>Acinetobacter</taxon>
    </lineage>
</organism>
<dbReference type="Proteomes" id="UP000093391">
    <property type="component" value="Chromosome"/>
</dbReference>
<dbReference type="Gene3D" id="3.40.50.1820">
    <property type="entry name" value="alpha/beta hydrolase"/>
    <property type="match status" value="1"/>
</dbReference>
<dbReference type="KEGG" id="ala:BFG52_01470"/>
<evidence type="ECO:0000313" key="3">
    <source>
        <dbReference type="Proteomes" id="UP000093391"/>
    </source>
</evidence>
<proteinExistence type="predicted"/>
<keyword evidence="3" id="KW-1185">Reference proteome</keyword>
<reference evidence="2 3" key="1">
    <citation type="submission" date="2016-08" db="EMBL/GenBank/DDBJ databases">
        <authorList>
            <person name="Seilhamer J.J."/>
        </authorList>
    </citation>
    <scope>NUCLEOTIDE SEQUENCE [LARGE SCALE GENOMIC DNA]</scope>
    <source>
        <strain evidence="2 3">BRTC-1</strain>
    </source>
</reference>
<dbReference type="AlphaFoldDB" id="A0A1B2M3N3"/>
<feature type="domain" description="AB hydrolase-1" evidence="1">
    <location>
        <begin position="43"/>
        <end position="293"/>
    </location>
</feature>
<evidence type="ECO:0000313" key="2">
    <source>
        <dbReference type="EMBL" id="AOA59820.1"/>
    </source>
</evidence>
<sequence>MALLGASLYVLLFIFQQYTYAISQFPNQQTATYVSSNYAKTRYPVVFTHGMLGFDRLGSSAFGLDYWYQILPDLSRNGANVWATTVSPFNSSEVRGEQLIAQIETILALTQAEKVNLIGHSHGGPTIRYAAAMMPERVASLTTVGSPHQGSPVADVILKAEHTLLEKPLIKGLEFLGSAILLSQQLDPQLFPHDVLAAGHSLSTRGSQDFNQRFPMGLPSRYCGNAPTQQNGIRFYSFTGNRAITNLLDPIDGFLLLNSQLIDAGRDNDGLVARCSARFGKVIRDNYYWNHMDEVNQLLGLRNIILSADPVAIYRQHLNRLKQDGV</sequence>
<name>A0A1B2M3N3_9GAMM</name>
<accession>A0A1B2M3N3</accession>
<dbReference type="Pfam" id="PF00561">
    <property type="entry name" value="Abhydrolase_1"/>
    <property type="match status" value="1"/>
</dbReference>
<dbReference type="SUPFAM" id="SSF53474">
    <property type="entry name" value="alpha/beta-Hydrolases"/>
    <property type="match status" value="1"/>
</dbReference>
<dbReference type="InterPro" id="IPR029058">
    <property type="entry name" value="AB_hydrolase_fold"/>
</dbReference>
<evidence type="ECO:0000259" key="1">
    <source>
        <dbReference type="Pfam" id="PF00561"/>
    </source>
</evidence>
<protein>
    <submittedName>
        <fullName evidence="2">Lipase</fullName>
    </submittedName>
</protein>